<evidence type="ECO:0000313" key="2">
    <source>
        <dbReference type="Proteomes" id="UP000789525"/>
    </source>
</evidence>
<dbReference type="Proteomes" id="UP000789525">
    <property type="component" value="Unassembled WGS sequence"/>
</dbReference>
<gene>
    <name evidence="1" type="ORF">ACOLOM_LOCUS8837</name>
</gene>
<protein>
    <submittedName>
        <fullName evidence="1">9189_t:CDS:1</fullName>
    </submittedName>
</protein>
<comment type="caution">
    <text evidence="1">The sequence shown here is derived from an EMBL/GenBank/DDBJ whole genome shotgun (WGS) entry which is preliminary data.</text>
</comment>
<organism evidence="1 2">
    <name type="scientific">Acaulospora colombiana</name>
    <dbReference type="NCBI Taxonomy" id="27376"/>
    <lineage>
        <taxon>Eukaryota</taxon>
        <taxon>Fungi</taxon>
        <taxon>Fungi incertae sedis</taxon>
        <taxon>Mucoromycota</taxon>
        <taxon>Glomeromycotina</taxon>
        <taxon>Glomeromycetes</taxon>
        <taxon>Diversisporales</taxon>
        <taxon>Acaulosporaceae</taxon>
        <taxon>Acaulospora</taxon>
    </lineage>
</organism>
<sequence length="71" mass="7771">MRNEDAVKFNSKLGVVLSNGAMHEGLEPSGLPVRQLIMSAINTIKDNIEDDEQAKEIAEQDNNRAHIVALA</sequence>
<dbReference type="EMBL" id="CAJVPT010023909">
    <property type="protein sequence ID" value="CAG8667871.1"/>
    <property type="molecule type" value="Genomic_DNA"/>
</dbReference>
<keyword evidence="2" id="KW-1185">Reference proteome</keyword>
<proteinExistence type="predicted"/>
<evidence type="ECO:0000313" key="1">
    <source>
        <dbReference type="EMBL" id="CAG8667871.1"/>
    </source>
</evidence>
<accession>A0ACA9NPM9</accession>
<reference evidence="1" key="1">
    <citation type="submission" date="2021-06" db="EMBL/GenBank/DDBJ databases">
        <authorList>
            <person name="Kallberg Y."/>
            <person name="Tangrot J."/>
            <person name="Rosling A."/>
        </authorList>
    </citation>
    <scope>NUCLEOTIDE SEQUENCE</scope>
    <source>
        <strain evidence="1">CL356</strain>
    </source>
</reference>
<name>A0ACA9NPM9_9GLOM</name>
<feature type="non-terminal residue" evidence="1">
    <location>
        <position position="71"/>
    </location>
</feature>